<reference evidence="1 2" key="1">
    <citation type="submission" date="2015-02" db="EMBL/GenBank/DDBJ databases">
        <title>Draft genome sequences of ten Microbacterium spp. with emphasis on heavy metal contaminated environments.</title>
        <authorList>
            <person name="Corretto E."/>
        </authorList>
    </citation>
    <scope>NUCLEOTIDE SEQUENCE [LARGE SCALE GENOMIC DNA]</scope>
    <source>
        <strain evidence="1 2">DSM 12966</strain>
    </source>
</reference>
<dbReference type="EC" id="2.4.1.251" evidence="1"/>
<evidence type="ECO:0000313" key="1">
    <source>
        <dbReference type="EMBL" id="KJL19309.1"/>
    </source>
</evidence>
<dbReference type="EMBL" id="JYIU01000045">
    <property type="protein sequence ID" value="KJL19309.1"/>
    <property type="molecule type" value="Genomic_DNA"/>
</dbReference>
<comment type="caution">
    <text evidence="1">The sequence shown here is derived from an EMBL/GenBank/DDBJ whole genome shotgun (WGS) entry which is preliminary data.</text>
</comment>
<dbReference type="Proteomes" id="UP000033572">
    <property type="component" value="Unassembled WGS sequence"/>
</dbReference>
<organism evidence="1 2">
    <name type="scientific">Microbacterium foliorum</name>
    <dbReference type="NCBI Taxonomy" id="104336"/>
    <lineage>
        <taxon>Bacteria</taxon>
        <taxon>Bacillati</taxon>
        <taxon>Actinomycetota</taxon>
        <taxon>Actinomycetes</taxon>
        <taxon>Micrococcales</taxon>
        <taxon>Microbacteriaceae</taxon>
        <taxon>Microbacterium</taxon>
    </lineage>
</organism>
<dbReference type="Pfam" id="PF13692">
    <property type="entry name" value="Glyco_trans_1_4"/>
    <property type="match status" value="1"/>
</dbReference>
<gene>
    <name evidence="1" type="primary">gumI</name>
    <name evidence="1" type="ORF">RN50_02594</name>
</gene>
<dbReference type="SUPFAM" id="SSF53756">
    <property type="entry name" value="UDP-Glycosyltransferase/glycogen phosphorylase"/>
    <property type="match status" value="1"/>
</dbReference>
<proteinExistence type="predicted"/>
<dbReference type="PATRIC" id="fig|104336.4.peg.2639"/>
<sequence>MQSFGAPRPTSNPYVHMLDDALAATPGVEHVRFDRRQALFGRLDAIQFHWPETLFGAGTGAKALARRAFAVALRARISLGRVAIIRTVHNVELPNDVAPWQRRYLEWVERRTDHRIVLNDLTELPEGAESTLIPHGHYREWFADVEKTDAAPGTLGFVGLVRRYKGVEDLIRVFRDTADVAPDLRLHIAGNPTSAGIADEVRESAKADGRIELDLRYLSEPDFARAVMGSSGIVLPYRFMHNSGTVLAALSLNRPVLVPRTAVNDALSAEVGRGWITMFDDELADSDLLAFAEAIRTLPEGEPDLSARDWDRAGVAHRDAFRRAIAHRRAGAR</sequence>
<name>A0A0F0KFV5_9MICO</name>
<keyword evidence="1" id="KW-0808">Transferase</keyword>
<dbReference type="AlphaFoldDB" id="A0A0F0KFV5"/>
<accession>A0A0F0KFV5</accession>
<dbReference type="Gene3D" id="3.40.50.2000">
    <property type="entry name" value="Glycogen Phosphorylase B"/>
    <property type="match status" value="1"/>
</dbReference>
<dbReference type="GO" id="GO:0016757">
    <property type="term" value="F:glycosyltransferase activity"/>
    <property type="evidence" value="ECO:0007669"/>
    <property type="project" value="UniProtKB-KW"/>
</dbReference>
<protein>
    <submittedName>
        <fullName evidence="1">GDP-mannose:glycolipid 4-beta-D-mannosyltransferase</fullName>
        <ecNumber evidence="1">2.4.1.251</ecNumber>
    </submittedName>
</protein>
<evidence type="ECO:0000313" key="2">
    <source>
        <dbReference type="Proteomes" id="UP000033572"/>
    </source>
</evidence>
<keyword evidence="1" id="KW-0328">Glycosyltransferase</keyword>
<keyword evidence="2" id="KW-1185">Reference proteome</keyword>